<dbReference type="EMBL" id="JACWMX010000011">
    <property type="protein sequence ID" value="MBD1395304.1"/>
    <property type="molecule type" value="Genomic_DNA"/>
</dbReference>
<dbReference type="Proteomes" id="UP000619078">
    <property type="component" value="Unassembled WGS sequence"/>
</dbReference>
<reference evidence="1" key="1">
    <citation type="submission" date="2020-09" db="EMBL/GenBank/DDBJ databases">
        <title>Novel species of Mucilaginibacter isolated from a glacier on the Tibetan Plateau.</title>
        <authorList>
            <person name="Liu Q."/>
            <person name="Xin Y.-H."/>
        </authorList>
    </citation>
    <scope>NUCLEOTIDE SEQUENCE</scope>
    <source>
        <strain evidence="1">ZB1P21</strain>
    </source>
</reference>
<dbReference type="Pfam" id="PF21983">
    <property type="entry name" value="NikA-like"/>
    <property type="match status" value="1"/>
</dbReference>
<keyword evidence="2" id="KW-1185">Reference proteome</keyword>
<comment type="caution">
    <text evidence="1">The sequence shown here is derived from an EMBL/GenBank/DDBJ whole genome shotgun (WGS) entry which is preliminary data.</text>
</comment>
<accession>A0A926S4I6</accession>
<gene>
    <name evidence="1" type="ORF">IDJ76_19525</name>
</gene>
<dbReference type="InterPro" id="IPR053842">
    <property type="entry name" value="NikA-like"/>
</dbReference>
<evidence type="ECO:0000313" key="2">
    <source>
        <dbReference type="Proteomes" id="UP000619078"/>
    </source>
</evidence>
<dbReference type="RefSeq" id="WP_191165811.1">
    <property type="nucleotide sequence ID" value="NZ_JACWMX010000011.1"/>
</dbReference>
<name>A0A926S4I6_9SPHI</name>
<protein>
    <submittedName>
        <fullName evidence="1">MobC family plasmid mobilization relaxosome protein</fullName>
    </submittedName>
</protein>
<proteinExistence type="predicted"/>
<sequence length="118" mass="13603">MSRPRKDKEHKLSKVIVFRLTEAELQKLEGYSETCGKAIGVMVRDKLFTGSFPRQVMPKSDHQLYAELNRIGNNINQLARRANSGFMYKGHTQLLLDLLNKLLVQQQLVVNHLLDGRR</sequence>
<organism evidence="1 2">
    <name type="scientific">Mucilaginibacter glaciei</name>
    <dbReference type="NCBI Taxonomy" id="2772109"/>
    <lineage>
        <taxon>Bacteria</taxon>
        <taxon>Pseudomonadati</taxon>
        <taxon>Bacteroidota</taxon>
        <taxon>Sphingobacteriia</taxon>
        <taxon>Sphingobacteriales</taxon>
        <taxon>Sphingobacteriaceae</taxon>
        <taxon>Mucilaginibacter</taxon>
    </lineage>
</organism>
<dbReference type="AlphaFoldDB" id="A0A926S4I6"/>
<evidence type="ECO:0000313" key="1">
    <source>
        <dbReference type="EMBL" id="MBD1395304.1"/>
    </source>
</evidence>